<gene>
    <name evidence="7" type="ORF">SteCoe_7584</name>
</gene>
<comment type="caution">
    <text evidence="7">The sequence shown here is derived from an EMBL/GenBank/DDBJ whole genome shotgun (WGS) entry which is preliminary data.</text>
</comment>
<organism evidence="7 8">
    <name type="scientific">Stentor coeruleus</name>
    <dbReference type="NCBI Taxonomy" id="5963"/>
    <lineage>
        <taxon>Eukaryota</taxon>
        <taxon>Sar</taxon>
        <taxon>Alveolata</taxon>
        <taxon>Ciliophora</taxon>
        <taxon>Postciliodesmatophora</taxon>
        <taxon>Heterotrichea</taxon>
        <taxon>Heterotrichida</taxon>
        <taxon>Stentoridae</taxon>
        <taxon>Stentor</taxon>
    </lineage>
</organism>
<sequence length="431" mass="47413">MKLWFLLVIVLAYSCEKNSECSSLEVCDNGKCRHKDIFPITNWEILGTCLVFIMSGLAGASGIGGGALFVMIIVTFSHFNPSSAVALSQYSVIGTGLTAASIKMFLRHPTRNRPLIDYDLIVILISPLLIGTSFGVIANISSPYWLILVILIGILIYLTISTLQSAIKHYKKETEIFNNPTLISSPCESPTDPHLQKIYSAEQQTFPLRALLIIFSIYIFTILSSLIRGSRTFKSLAGLEFCTWSFWLASGAILMVLIGISIFCVNYKLKDYKIKVAYGYDFDEKDIKWDESGCRKMVIAGVVTGFLGSVIGIGGAIIMSPVLLKIGVRPEVMAASMSFMVFFTSTVSALQYTIAGKVNMSYALWNLAFCLLGSAFGVFVIKAIVNKYKRASIIVMALAISQGISAVTIIVYGIYNAVTQERDFGFHNYCE</sequence>
<dbReference type="GO" id="GO:0031464">
    <property type="term" value="C:Cul4A-RING E3 ubiquitin ligase complex"/>
    <property type="evidence" value="ECO:0007669"/>
    <property type="project" value="TreeGrafter"/>
</dbReference>
<evidence type="ECO:0008006" key="9">
    <source>
        <dbReference type="Google" id="ProtNLM"/>
    </source>
</evidence>
<keyword evidence="2 5" id="KW-0812">Transmembrane</keyword>
<feature type="transmembrane region" description="Helical" evidence="5">
    <location>
        <begin position="85"/>
        <end position="106"/>
    </location>
</feature>
<reference evidence="7 8" key="1">
    <citation type="submission" date="2016-11" db="EMBL/GenBank/DDBJ databases">
        <title>The macronuclear genome of Stentor coeruleus: a giant cell with tiny introns.</title>
        <authorList>
            <person name="Slabodnick M."/>
            <person name="Ruby J.G."/>
            <person name="Reiff S.B."/>
            <person name="Swart E.C."/>
            <person name="Gosai S."/>
            <person name="Prabakaran S."/>
            <person name="Witkowska E."/>
            <person name="Larue G.E."/>
            <person name="Fisher S."/>
            <person name="Freeman R.M."/>
            <person name="Gunawardena J."/>
            <person name="Chu W."/>
            <person name="Stover N.A."/>
            <person name="Gregory B.D."/>
            <person name="Nowacki M."/>
            <person name="Derisi J."/>
            <person name="Roy S.W."/>
            <person name="Marshall W.F."/>
            <person name="Sood P."/>
        </authorList>
    </citation>
    <scope>NUCLEOTIDE SEQUENCE [LARGE SCALE GENOMIC DNA]</scope>
    <source>
        <strain evidence="7">WM001</strain>
    </source>
</reference>
<protein>
    <recommendedName>
        <fullName evidence="9">Membrane transporter protein</fullName>
    </recommendedName>
</protein>
<dbReference type="InterPro" id="IPR002781">
    <property type="entry name" value="TM_pro_TauE-like"/>
</dbReference>
<evidence type="ECO:0000256" key="3">
    <source>
        <dbReference type="ARBA" id="ARBA00022989"/>
    </source>
</evidence>
<dbReference type="PROSITE" id="PS51257">
    <property type="entry name" value="PROKAR_LIPOPROTEIN"/>
    <property type="match status" value="1"/>
</dbReference>
<name>A0A1R2CM62_9CILI</name>
<keyword evidence="8" id="KW-1185">Reference proteome</keyword>
<feature type="transmembrane region" description="Helical" evidence="5">
    <location>
        <begin position="62"/>
        <end position="79"/>
    </location>
</feature>
<dbReference type="Proteomes" id="UP000187209">
    <property type="component" value="Unassembled WGS sequence"/>
</dbReference>
<keyword evidence="4 5" id="KW-0472">Membrane</keyword>
<evidence type="ECO:0000256" key="1">
    <source>
        <dbReference type="ARBA" id="ARBA00004141"/>
    </source>
</evidence>
<dbReference type="GO" id="GO:0016567">
    <property type="term" value="P:protein ubiquitination"/>
    <property type="evidence" value="ECO:0007669"/>
    <property type="project" value="TreeGrafter"/>
</dbReference>
<dbReference type="EMBL" id="MPUH01000110">
    <property type="protein sequence ID" value="OMJ90099.1"/>
    <property type="molecule type" value="Genomic_DNA"/>
</dbReference>
<comment type="subcellular location">
    <subcellularLocation>
        <location evidence="1">Membrane</location>
        <topology evidence="1">Multi-pass membrane protein</topology>
    </subcellularLocation>
</comment>
<feature type="transmembrane region" description="Helical" evidence="5">
    <location>
        <begin position="297"/>
        <end position="320"/>
    </location>
</feature>
<dbReference type="GO" id="GO:0016020">
    <property type="term" value="C:membrane"/>
    <property type="evidence" value="ECO:0007669"/>
    <property type="project" value="UniProtKB-SubCell"/>
</dbReference>
<feature type="transmembrane region" description="Helical" evidence="5">
    <location>
        <begin position="247"/>
        <end position="265"/>
    </location>
</feature>
<evidence type="ECO:0000313" key="8">
    <source>
        <dbReference type="Proteomes" id="UP000187209"/>
    </source>
</evidence>
<feature type="transmembrane region" description="Helical" evidence="5">
    <location>
        <begin position="144"/>
        <end position="163"/>
    </location>
</feature>
<dbReference type="PANTHER" id="PTHR14255">
    <property type="entry name" value="CEREBLON"/>
    <property type="match status" value="1"/>
</dbReference>
<dbReference type="OrthoDB" id="301723at2759"/>
<feature type="chain" id="PRO_5013159046" description="Membrane transporter protein" evidence="6">
    <location>
        <begin position="22"/>
        <end position="431"/>
    </location>
</feature>
<evidence type="ECO:0000256" key="2">
    <source>
        <dbReference type="ARBA" id="ARBA00022692"/>
    </source>
</evidence>
<feature type="transmembrane region" description="Helical" evidence="5">
    <location>
        <begin position="391"/>
        <end position="415"/>
    </location>
</feature>
<feature type="transmembrane region" description="Helical" evidence="5">
    <location>
        <begin position="206"/>
        <end position="227"/>
    </location>
</feature>
<dbReference type="PANTHER" id="PTHR14255:SF3">
    <property type="entry name" value="SULFITE EXPORTER TAUE_SAFE FAMILY PROTEIN 5-RELATED"/>
    <property type="match status" value="1"/>
</dbReference>
<keyword evidence="6" id="KW-0732">Signal</keyword>
<dbReference type="Pfam" id="PF01925">
    <property type="entry name" value="TauE"/>
    <property type="match status" value="2"/>
</dbReference>
<accession>A0A1R2CM62</accession>
<feature type="transmembrane region" description="Helical" evidence="5">
    <location>
        <begin position="332"/>
        <end position="350"/>
    </location>
</feature>
<evidence type="ECO:0000256" key="4">
    <source>
        <dbReference type="ARBA" id="ARBA00023136"/>
    </source>
</evidence>
<evidence type="ECO:0000256" key="6">
    <source>
        <dbReference type="SAM" id="SignalP"/>
    </source>
</evidence>
<evidence type="ECO:0000313" key="7">
    <source>
        <dbReference type="EMBL" id="OMJ90099.1"/>
    </source>
</evidence>
<feature type="transmembrane region" description="Helical" evidence="5">
    <location>
        <begin position="362"/>
        <end position="385"/>
    </location>
</feature>
<feature type="signal peptide" evidence="6">
    <location>
        <begin position="1"/>
        <end position="21"/>
    </location>
</feature>
<keyword evidence="3 5" id="KW-1133">Transmembrane helix</keyword>
<proteinExistence type="predicted"/>
<dbReference type="AlphaFoldDB" id="A0A1R2CM62"/>
<feature type="transmembrane region" description="Helical" evidence="5">
    <location>
        <begin position="118"/>
        <end position="138"/>
    </location>
</feature>
<evidence type="ECO:0000256" key="5">
    <source>
        <dbReference type="SAM" id="Phobius"/>
    </source>
</evidence>